<organism evidence="1 2">
    <name type="scientific">Bifidobacterium gallicum DSM 20093 = LMG 11596</name>
    <dbReference type="NCBI Taxonomy" id="561180"/>
    <lineage>
        <taxon>Bacteria</taxon>
        <taxon>Bacillati</taxon>
        <taxon>Actinomycetota</taxon>
        <taxon>Actinomycetes</taxon>
        <taxon>Bifidobacteriales</taxon>
        <taxon>Bifidobacteriaceae</taxon>
        <taxon>Bifidobacterium</taxon>
    </lineage>
</organism>
<accession>D1NU37</accession>
<comment type="caution">
    <text evidence="1">The sequence shown here is derived from an EMBL/GenBank/DDBJ whole genome shotgun (WGS) entry which is preliminary data.</text>
</comment>
<name>D1NU37_9BIFI</name>
<reference evidence="1 2" key="1">
    <citation type="submission" date="2009-11" db="EMBL/GenBank/DDBJ databases">
        <authorList>
            <person name="Weinstock G."/>
            <person name="Sodergren E."/>
            <person name="Clifton S."/>
            <person name="Fulton L."/>
            <person name="Fulton B."/>
            <person name="Courtney L."/>
            <person name="Fronick C."/>
            <person name="Harrison M."/>
            <person name="Strong C."/>
            <person name="Farmer C."/>
            <person name="Delahaunty K."/>
            <person name="Markovic C."/>
            <person name="Hall O."/>
            <person name="Minx P."/>
            <person name="Tomlinson C."/>
            <person name="Mitreva M."/>
            <person name="Nelson J."/>
            <person name="Hou S."/>
            <person name="Wollam A."/>
            <person name="Pepin K.H."/>
            <person name="Johnson M."/>
            <person name="Bhonagiri V."/>
            <person name="Nash W.E."/>
            <person name="Warren W."/>
            <person name="Chinwalla A."/>
            <person name="Mardis E.R."/>
            <person name="Wilson R.K."/>
        </authorList>
    </citation>
    <scope>NUCLEOTIDE SEQUENCE [LARGE SCALE GENOMIC DNA]</scope>
    <source>
        <strain evidence="1 2">DSM 20093</strain>
    </source>
</reference>
<dbReference type="Proteomes" id="UP000003656">
    <property type="component" value="Unassembled WGS sequence"/>
</dbReference>
<protein>
    <submittedName>
        <fullName evidence="1">Uncharacterized protein</fullName>
    </submittedName>
</protein>
<dbReference type="EMBL" id="ABXB03000002">
    <property type="protein sequence ID" value="EFA23241.1"/>
    <property type="molecule type" value="Genomic_DNA"/>
</dbReference>
<proteinExistence type="predicted"/>
<sequence>MPEQRAPEGTFTVGGHQCKWATIADMLADPASKTINHDVIALVRYNI</sequence>
<dbReference type="AlphaFoldDB" id="D1NU37"/>
<evidence type="ECO:0000313" key="1">
    <source>
        <dbReference type="EMBL" id="EFA23241.1"/>
    </source>
</evidence>
<gene>
    <name evidence="1" type="ORF">BIFGAL_03358</name>
</gene>
<evidence type="ECO:0000313" key="2">
    <source>
        <dbReference type="Proteomes" id="UP000003656"/>
    </source>
</evidence>
<dbReference type="STRING" id="561180.BIFGAL_03358"/>